<dbReference type="RefSeq" id="WP_011444325.1">
    <property type="nucleotide sequence ID" value="NC_007794.1"/>
</dbReference>
<keyword evidence="2" id="KW-1185">Reference proteome</keyword>
<gene>
    <name evidence="1" type="ordered locus">Saro_0664</name>
</gene>
<name>Q2GAL2_NOVAD</name>
<dbReference type="Proteomes" id="UP000009134">
    <property type="component" value="Chromosome"/>
</dbReference>
<dbReference type="AlphaFoldDB" id="Q2GAL2"/>
<accession>Q2GAL2</accession>
<dbReference type="HOGENOM" id="CLU_383019_0_0_5"/>
<reference evidence="2" key="1">
    <citation type="submission" date="2006-01" db="EMBL/GenBank/DDBJ databases">
        <title>Complete sequence of Novosphingobium aromaticivorans DSM 12444.</title>
        <authorList>
            <consortium name="US DOE Joint Genome Institute"/>
            <person name="Copeland A."/>
            <person name="Lucas S."/>
            <person name="Lapidus A."/>
            <person name="Barry K."/>
            <person name="Detter J.C."/>
            <person name="Glavina T."/>
            <person name="Hammon N."/>
            <person name="Israni S."/>
            <person name="Pitluck S."/>
            <person name="Chain P."/>
            <person name="Malfatti S."/>
            <person name="Shin M."/>
            <person name="Vergez L."/>
            <person name="Schmutz J."/>
            <person name="Larimer F."/>
            <person name="Land M."/>
            <person name="Kyrpides N."/>
            <person name="Ivanova N."/>
            <person name="Fredrickson J."/>
            <person name="Balkwill D."/>
            <person name="Romine M.F."/>
            <person name="Richardson P."/>
        </authorList>
    </citation>
    <scope>NUCLEOTIDE SEQUENCE [LARGE SCALE GENOMIC DNA]</scope>
    <source>
        <strain evidence="2">ATCC 700278 / DSM 12444 / CCUG 56034 / CIP 105152 / NBRC 16084 / F199</strain>
    </source>
</reference>
<evidence type="ECO:0000313" key="1">
    <source>
        <dbReference type="EMBL" id="ABD25111.1"/>
    </source>
</evidence>
<dbReference type="KEGG" id="nar:Saro_0664"/>
<protein>
    <submittedName>
        <fullName evidence="1">Uncharacterized protein</fullName>
    </submittedName>
</protein>
<dbReference type="EMBL" id="CP000248">
    <property type="protein sequence ID" value="ABD25111.1"/>
    <property type="molecule type" value="Genomic_DNA"/>
</dbReference>
<organism evidence="1 2">
    <name type="scientific">Novosphingobium aromaticivorans (strain ATCC 700278 / DSM 12444 / CCUG 56034 / CIP 105152 / NBRC 16084 / F199)</name>
    <dbReference type="NCBI Taxonomy" id="279238"/>
    <lineage>
        <taxon>Bacteria</taxon>
        <taxon>Pseudomonadati</taxon>
        <taxon>Pseudomonadota</taxon>
        <taxon>Alphaproteobacteria</taxon>
        <taxon>Sphingomonadales</taxon>
        <taxon>Sphingomonadaceae</taxon>
        <taxon>Novosphingobium</taxon>
    </lineage>
</organism>
<sequence>MPTAEEWAVQAQASAIAASSAASGLAATLALVDDRKEAVVNMADSVESSALLATTQASTATAQAALAIGAATNLQAEAIGARQGGTVADTGKQVLSLVGIDGGTSNLTATFARWARFRDAGSVDDETTIKTGSIVSGIALTAVVLATAAKARGRVWRRPLSSGSLNAAPGSAPDDVLLRDTGIVAIADDLLTMVGLSQIYLNIPVTKFEVLAGYAYGFDFEIYDASNTLLTATARYTTTAALAQRHAGFYYATTGAGSFTAQTTTRPIRMGYSTPSITSNLTDLEKKAERKLAATANSSKLTDLERLAISRQGAWSGPNKIIRPNYPSYRHGLARLGLTDGAYGVDYGPRIALADMTEMTAVTGVNLGSSGQIRFESGSANSPKGAVYSGLKQVGSRGIYQPTANWARLFLTDCYMNGQTTVGKPVDIQQVGDSGVTKFPYVELEYCDFRYFSAGMGNLYNGAIRKSLILHSGANTLQIQQEYDNGCALILEQNLFMFASTIEAGAISSSHGDVLEMNMARNASCVGNVYYMPSTGTTYDPGSYGSTNCIRHSAQSSAPISNVYHLGELIVGGNSPVGMNMRGGTILNMLFAFNKYGGTEYSSVNSYIAMTGPQTGDTGITTDWCNLAFFDEYRVDGTPMPIGGGTPGTVNNAVPATYYARPANAYRTNEEKWGIFNWDKARATPKFIEALQLLGLATGRTILDSNNDLNAEYALGALKATL</sequence>
<evidence type="ECO:0000313" key="2">
    <source>
        <dbReference type="Proteomes" id="UP000009134"/>
    </source>
</evidence>
<proteinExistence type="predicted"/>
<dbReference type="STRING" id="279238.Saro_0664"/>